<dbReference type="SUPFAM" id="SSF54928">
    <property type="entry name" value="RNA-binding domain, RBD"/>
    <property type="match status" value="1"/>
</dbReference>
<evidence type="ECO:0000256" key="3">
    <source>
        <dbReference type="ARBA" id="ARBA00023242"/>
    </source>
</evidence>
<dbReference type="PANTHER" id="PTHR46754">
    <property type="entry name" value="MKI67 FHA DOMAIN-INTERACTING NUCLEOLAR PHOSPHOPROTEIN"/>
    <property type="match status" value="1"/>
</dbReference>
<evidence type="ECO:0000259" key="6">
    <source>
        <dbReference type="PROSITE" id="PS50102"/>
    </source>
</evidence>
<comment type="subcellular location">
    <subcellularLocation>
        <location evidence="1">Nucleus</location>
        <location evidence="1">Nucleolus</location>
    </subcellularLocation>
</comment>
<feature type="compositionally biased region" description="Low complexity" evidence="5">
    <location>
        <begin position="49"/>
        <end position="63"/>
    </location>
</feature>
<keyword evidence="8" id="KW-1185">Reference proteome</keyword>
<evidence type="ECO:0000256" key="1">
    <source>
        <dbReference type="ARBA" id="ARBA00004604"/>
    </source>
</evidence>
<protein>
    <recommendedName>
        <fullName evidence="6">RRM domain-containing protein</fullName>
    </recommendedName>
</protein>
<proteinExistence type="predicted"/>
<keyword evidence="3" id="KW-0539">Nucleus</keyword>
<dbReference type="OrthoDB" id="21467at2759"/>
<dbReference type="CDD" id="cd12307">
    <property type="entry name" value="RRM_NIFK_like"/>
    <property type="match status" value="1"/>
</dbReference>
<gene>
    <name evidence="7" type="ORF">DAEQUDRAFT_704041</name>
</gene>
<dbReference type="SMART" id="SM00360">
    <property type="entry name" value="RRM"/>
    <property type="match status" value="1"/>
</dbReference>
<feature type="region of interest" description="Disordered" evidence="5">
    <location>
        <begin position="1"/>
        <end position="245"/>
    </location>
</feature>
<evidence type="ECO:0000313" key="8">
    <source>
        <dbReference type="Proteomes" id="UP000076727"/>
    </source>
</evidence>
<dbReference type="Gene3D" id="3.30.70.330">
    <property type="match status" value="1"/>
</dbReference>
<dbReference type="GO" id="GO:0005730">
    <property type="term" value="C:nucleolus"/>
    <property type="evidence" value="ECO:0007669"/>
    <property type="project" value="UniProtKB-SubCell"/>
</dbReference>
<evidence type="ECO:0000256" key="4">
    <source>
        <dbReference type="PROSITE-ProRule" id="PRU00176"/>
    </source>
</evidence>
<feature type="compositionally biased region" description="Basic residues" evidence="5">
    <location>
        <begin position="399"/>
        <end position="408"/>
    </location>
</feature>
<dbReference type="GO" id="GO:0003723">
    <property type="term" value="F:RNA binding"/>
    <property type="evidence" value="ECO:0007669"/>
    <property type="project" value="UniProtKB-UniRule"/>
</dbReference>
<feature type="compositionally biased region" description="Basic and acidic residues" evidence="5">
    <location>
        <begin position="104"/>
        <end position="147"/>
    </location>
</feature>
<evidence type="ECO:0000256" key="5">
    <source>
        <dbReference type="SAM" id="MobiDB-lite"/>
    </source>
</evidence>
<feature type="compositionally biased region" description="Acidic residues" evidence="5">
    <location>
        <begin position="197"/>
        <end position="209"/>
    </location>
</feature>
<dbReference type="STRING" id="1314783.A0A165T7S6"/>
<dbReference type="Proteomes" id="UP000076727">
    <property type="component" value="Unassembled WGS sequence"/>
</dbReference>
<feature type="domain" description="RRM" evidence="6">
    <location>
        <begin position="277"/>
        <end position="355"/>
    </location>
</feature>
<organism evidence="7 8">
    <name type="scientific">Daedalea quercina L-15889</name>
    <dbReference type="NCBI Taxonomy" id="1314783"/>
    <lineage>
        <taxon>Eukaryota</taxon>
        <taxon>Fungi</taxon>
        <taxon>Dikarya</taxon>
        <taxon>Basidiomycota</taxon>
        <taxon>Agaricomycotina</taxon>
        <taxon>Agaricomycetes</taxon>
        <taxon>Polyporales</taxon>
        <taxon>Fomitopsis</taxon>
    </lineage>
</organism>
<feature type="compositionally biased region" description="Acidic residues" evidence="5">
    <location>
        <begin position="230"/>
        <end position="241"/>
    </location>
</feature>
<dbReference type="AlphaFoldDB" id="A0A165T7S6"/>
<reference evidence="7 8" key="1">
    <citation type="journal article" date="2016" name="Mol. Biol. Evol.">
        <title>Comparative Genomics of Early-Diverging Mushroom-Forming Fungi Provides Insights into the Origins of Lignocellulose Decay Capabilities.</title>
        <authorList>
            <person name="Nagy L.G."/>
            <person name="Riley R."/>
            <person name="Tritt A."/>
            <person name="Adam C."/>
            <person name="Daum C."/>
            <person name="Floudas D."/>
            <person name="Sun H."/>
            <person name="Yadav J.S."/>
            <person name="Pangilinan J."/>
            <person name="Larsson K.H."/>
            <person name="Matsuura K."/>
            <person name="Barry K."/>
            <person name="Labutti K."/>
            <person name="Kuo R."/>
            <person name="Ohm R.A."/>
            <person name="Bhattacharya S.S."/>
            <person name="Shirouzu T."/>
            <person name="Yoshinaga Y."/>
            <person name="Martin F.M."/>
            <person name="Grigoriev I.V."/>
            <person name="Hibbett D.S."/>
        </authorList>
    </citation>
    <scope>NUCLEOTIDE SEQUENCE [LARGE SCALE GENOMIC DNA]</scope>
    <source>
        <strain evidence="7 8">L-15889</strain>
    </source>
</reference>
<dbReference type="InterPro" id="IPR000504">
    <property type="entry name" value="RRM_dom"/>
</dbReference>
<dbReference type="Pfam" id="PF00076">
    <property type="entry name" value="RRM_1"/>
    <property type="match status" value="1"/>
</dbReference>
<feature type="region of interest" description="Disordered" evidence="5">
    <location>
        <begin position="383"/>
        <end position="409"/>
    </location>
</feature>
<keyword evidence="2 4" id="KW-0694">RNA-binding</keyword>
<feature type="compositionally biased region" description="Basic and acidic residues" evidence="5">
    <location>
        <begin position="386"/>
        <end position="398"/>
    </location>
</feature>
<sequence>MAPGLLDSLKKKKSKEAISAKAAQPAPAESSKADSQKRKRKSHAEVDHTPSASTSAETASTSEPIHKKSQKKADAQAAEPVHIATKGTDSTEKSATAGGKKGKGREVQSKDVEVTVDSEKMSAKKKTFKEESAKPTETKRAKQEKSAKAPKTAPPTDDSAKPAKRTSKASNIPLAGISHPTMTSKSTNKKRRQSPEPEPEPSASDDDEESTTKNAEDADEEGHLYGFSTDDADSSDEEIGEEWGGIDVGKLPTIAKDDAVVKKKLEKAKRHPTEDCGVIYLGRVPHGFYEDQMRQYFSQFGTVTRLRLSRNKKTGRSKHYAFIEFDSSSVAQIVADTMDNYLLMGHILTCKVIPKGEVHPELWIGANRKWRVVPRDRIARVQHNKPRTEEEQERAEKRLLRRQAQRKRKLEEAGINYDFSAVAYKKPRPVEA</sequence>
<name>A0A165T7S6_9APHY</name>
<evidence type="ECO:0000313" key="7">
    <source>
        <dbReference type="EMBL" id="KZT73049.1"/>
    </source>
</evidence>
<feature type="compositionally biased region" description="Low complexity" evidence="5">
    <location>
        <begin position="17"/>
        <end position="30"/>
    </location>
</feature>
<dbReference type="InterPro" id="IPR012677">
    <property type="entry name" value="Nucleotide-bd_a/b_plait_sf"/>
</dbReference>
<dbReference type="EMBL" id="KV429038">
    <property type="protein sequence ID" value="KZT73049.1"/>
    <property type="molecule type" value="Genomic_DNA"/>
</dbReference>
<dbReference type="PROSITE" id="PS50102">
    <property type="entry name" value="RRM"/>
    <property type="match status" value="1"/>
</dbReference>
<evidence type="ECO:0000256" key="2">
    <source>
        <dbReference type="ARBA" id="ARBA00022884"/>
    </source>
</evidence>
<dbReference type="InterPro" id="IPR035979">
    <property type="entry name" value="RBD_domain_sf"/>
</dbReference>
<accession>A0A165T7S6</accession>